<dbReference type="STRING" id="1522189.A0A316W112"/>
<gene>
    <name evidence="9" type="ORF">IE81DRAFT_329522</name>
</gene>
<comment type="subcellular location">
    <subcellularLocation>
        <location evidence="1">Nucleus</location>
    </subcellularLocation>
</comment>
<evidence type="ECO:0000256" key="2">
    <source>
        <dbReference type="ARBA" id="ARBA00007857"/>
    </source>
</evidence>
<sequence>MDVKLPANRLEADQLVAASMERWDTGGRDQLAVKSSWLPSMEQGFDRSRNGDMELACFDDSGPAATAFPSLLTALLTSHLAHPRLLPGAYTAIFEALKKQQQSSVASAASSAASQNGASLAPVPETSEALVDAILDGIWAVDAELDARKDLSASTALWAAADGSKSTADIVARCRASLAQIVKELIQKQIIPRLTTAERLDLPLLKAVGLILDETGFQRKGVRMNTANLYKQQKFNLLREENEGYSGLINELISGMGPSIIPIKHDAVQASNGLADGEASKSTSDLPAQYRVVEQESVDARNARARRVMGNISALIGYFDLDPNRVLDVVMDVFSSNVVSHWPFFLALLSVSPWAPSHPDAQSANDDDIAMQDEESFIGPIRLDFSQDRGNSTVAQVLGFKYGFYQMPDTREETPDDLYFMTALMIKNSLIRFADLFPHLSPKEEGMKQLHQAYRKTLSARSASTTKANALTMAAALIEDGLHRPGGAGGAETEQIRQAEATASAKEPPNQVGGLLRALLAVGGLRHAVFILGRHPWLCSSLDGVAELYARLLRRVLEPATATISTAPLYEPDPRLAPKAPRSERESRSKGPPRPILSTNPMPQPKGKAASESKRGPELIPVFFYPIWDKELPGCEPKAVLTDFVPFLRLLGVNLAKDMELMKQVSRLTKVGLRMAMRKLEQDIASEEGRESKAAWLEVVRSLLLPALSCTYGDWDIAQEVWLIIHRLTYQERYALYGEWKYDLYRKPELKARQIATEREAKGILKRISSENVRQSAKDLATASHANPCIFLTVALNQVQAYDNLIAPIVECAKYLSELEYDVFTFILLDALSNPEKERTKQDGTNISLWLKSLSSFAGMLYRRHKEIDVGPVLQYMANQLKQDNSKDLVLIRELVLKMSGIEPLANLGDKQIAALTGGRLLRREAMMVANAQIGSDTRREFHDSGARLLLAMEASCMTIPLLILIAQQRQACIYLIGDDEGGLKYMGNAFDSCQETLFQYVEFLLTQLEPSAYSTLIPKLSDLYSRFSIEPAIAFHMARPRLLMAMKLADANQAEERLKAEVKAKAATKISSNEHSATPKDTRSLGEADDTAQISVESQAEGTVEPGQEKTDQAMEVEMTAVSPASTSLPGTKSVWRPGMEEAISAANEMLPAAVSAILGPHFFASFWQLSLSDIAVPIERYDVETNALQMLAKANDHERRGNLKTRDHALEVLSHLKAELKAQTLAHSATRRRLAVEKGHWFERAQLVAQLLEHCILPRALLSPTDAIFAGRFIRLMHANGTTNFSSLMTYDRIFVDHVAPIIFACTENEARNYARFLQQVLSDLSAWHVDEAVYAKEAVGAELPGFRPRWTIAQSLPWESFRQLFHKWHIALLQAFELCLASSEYMRLRNVIVVMTRIAQYFPLDEHHGKVLCLAVQKLVDEEDRGDLKVLGQGLLATLKKGQSAWLPVWKFKSDPPAQSAAAAAAEAERAVAKSAKDAKANVAPPAKASETTAAKSFNDTSPLPTRPKSNAPPMGPAADRGLLLIALGLLRCRLDPQPAPLSETDHRLLHLGPICPNIHVRPSAIVRPPQQLPGKRPQTLWWRRKGLLTLLALKLHATEHRATRHHDRPKIQPHVKGILPPHLHLELHRGTCRLHVTAGPRAWTRLGRERARTAGATRIGSDLLIENVNLFAIVTTPCPKLETVKTVRDRERQKGKWTGAQRGAEVGVILAWMRCHEFRATQIAEYERQSRLKRATRALQYTEQMIDAAARTLTQRLVLWIWAQSRPPSPRRERPLEMPIETDVAMKMLLNPPAVINVLWLIGLAQAIRRAKLLQGHNKSKIQKRRAGLTRHQAEASASWVEAEVVLTNKRSKDPRLTTLALCQKVPIGSDSARRSQPHRLARAVNEEREVTGATTRELRRERVMMARLEPESETAVMEVAASLAGHAANRRDQTQVEGGLREASASATEASDVLVANRAQVLASFACTSFGLFVKTLCSNAS</sequence>
<dbReference type="PANTHER" id="PTHR21597:SF0">
    <property type="entry name" value="THO COMPLEX SUBUNIT 2"/>
    <property type="match status" value="1"/>
</dbReference>
<feature type="domain" description="THO complex subunitTHOC2 C-terminal" evidence="6">
    <location>
        <begin position="1159"/>
        <end position="1442"/>
    </location>
</feature>
<feature type="region of interest" description="Disordered" evidence="5">
    <location>
        <begin position="568"/>
        <end position="614"/>
    </location>
</feature>
<evidence type="ECO:0000259" key="6">
    <source>
        <dbReference type="Pfam" id="PF11262"/>
    </source>
</evidence>
<dbReference type="InParanoid" id="A0A316W112"/>
<evidence type="ECO:0000256" key="3">
    <source>
        <dbReference type="ARBA" id="ARBA00019596"/>
    </source>
</evidence>
<evidence type="ECO:0000259" key="7">
    <source>
        <dbReference type="Pfam" id="PF11732"/>
    </source>
</evidence>
<dbReference type="Pfam" id="PF11262">
    <property type="entry name" value="Tho2"/>
    <property type="match status" value="1"/>
</dbReference>
<feature type="compositionally biased region" description="Basic and acidic residues" evidence="5">
    <location>
        <begin position="1078"/>
        <end position="1087"/>
    </location>
</feature>
<keyword evidence="4" id="KW-0539">Nucleus</keyword>
<dbReference type="PANTHER" id="PTHR21597">
    <property type="entry name" value="THO2 PROTEIN"/>
    <property type="match status" value="1"/>
</dbReference>
<dbReference type="InterPro" id="IPR032302">
    <property type="entry name" value="THOC2_N"/>
</dbReference>
<feature type="region of interest" description="Disordered" evidence="5">
    <location>
        <begin position="1070"/>
        <end position="1112"/>
    </location>
</feature>
<keyword evidence="10" id="KW-1185">Reference proteome</keyword>
<comment type="similarity">
    <text evidence="2">Belongs to the THOC2 family.</text>
</comment>
<dbReference type="InterPro" id="IPR021418">
    <property type="entry name" value="THO_THOC2_C"/>
</dbReference>
<feature type="domain" description="THO complex subunitTHOC2 N-terminal" evidence="7">
    <location>
        <begin position="780"/>
        <end position="855"/>
    </location>
</feature>
<dbReference type="GO" id="GO:0006406">
    <property type="term" value="P:mRNA export from nucleus"/>
    <property type="evidence" value="ECO:0007669"/>
    <property type="project" value="InterPro"/>
</dbReference>
<dbReference type="Pfam" id="PF11732">
    <property type="entry name" value="Thoc2"/>
    <property type="match status" value="1"/>
</dbReference>
<dbReference type="FunCoup" id="A0A316W112">
    <property type="interactions" value="614"/>
</dbReference>
<dbReference type="InterPro" id="IPR021726">
    <property type="entry name" value="THO_THOC2_N"/>
</dbReference>
<feature type="region of interest" description="Disordered" evidence="5">
    <location>
        <begin position="484"/>
        <end position="510"/>
    </location>
</feature>
<feature type="compositionally biased region" description="Polar residues" evidence="5">
    <location>
        <begin position="1093"/>
        <end position="1102"/>
    </location>
</feature>
<dbReference type="Pfam" id="PF16134">
    <property type="entry name" value="THOC2_N"/>
    <property type="match status" value="1"/>
</dbReference>
<dbReference type="GeneID" id="37037021"/>
<dbReference type="GO" id="GO:0003729">
    <property type="term" value="F:mRNA binding"/>
    <property type="evidence" value="ECO:0007669"/>
    <property type="project" value="TreeGrafter"/>
</dbReference>
<evidence type="ECO:0000256" key="4">
    <source>
        <dbReference type="ARBA" id="ARBA00023242"/>
    </source>
</evidence>
<evidence type="ECO:0000256" key="1">
    <source>
        <dbReference type="ARBA" id="ARBA00004123"/>
    </source>
</evidence>
<dbReference type="OrthoDB" id="29024at2759"/>
<evidence type="ECO:0000259" key="8">
    <source>
        <dbReference type="Pfam" id="PF16134"/>
    </source>
</evidence>
<feature type="compositionally biased region" description="Basic and acidic residues" evidence="5">
    <location>
        <begin position="572"/>
        <end position="589"/>
    </location>
</feature>
<name>A0A316W112_9BASI</name>
<feature type="domain" description="THO complex subunit 2 N-terminal" evidence="8">
    <location>
        <begin position="178"/>
        <end position="778"/>
    </location>
</feature>
<dbReference type="Proteomes" id="UP000245783">
    <property type="component" value="Unassembled WGS sequence"/>
</dbReference>
<evidence type="ECO:0000313" key="9">
    <source>
        <dbReference type="EMBL" id="PWN43379.1"/>
    </source>
</evidence>
<proteinExistence type="inferred from homology"/>
<organism evidence="9 10">
    <name type="scientific">Ceraceosorus guamensis</name>
    <dbReference type="NCBI Taxonomy" id="1522189"/>
    <lineage>
        <taxon>Eukaryota</taxon>
        <taxon>Fungi</taxon>
        <taxon>Dikarya</taxon>
        <taxon>Basidiomycota</taxon>
        <taxon>Ustilaginomycotina</taxon>
        <taxon>Exobasidiomycetes</taxon>
        <taxon>Ceraceosorales</taxon>
        <taxon>Ceraceosoraceae</taxon>
        <taxon>Ceraceosorus</taxon>
    </lineage>
</organism>
<dbReference type="RefSeq" id="XP_025370539.1">
    <property type="nucleotide sequence ID" value="XM_025515151.1"/>
</dbReference>
<protein>
    <recommendedName>
        <fullName evidence="3">THO complex subunit 2</fullName>
    </recommendedName>
</protein>
<dbReference type="EMBL" id="KZ819370">
    <property type="protein sequence ID" value="PWN43379.1"/>
    <property type="molecule type" value="Genomic_DNA"/>
</dbReference>
<reference evidence="9 10" key="1">
    <citation type="journal article" date="2018" name="Mol. Biol. Evol.">
        <title>Broad Genomic Sampling Reveals a Smut Pathogenic Ancestry of the Fungal Clade Ustilaginomycotina.</title>
        <authorList>
            <person name="Kijpornyongpan T."/>
            <person name="Mondo S.J."/>
            <person name="Barry K."/>
            <person name="Sandor L."/>
            <person name="Lee J."/>
            <person name="Lipzen A."/>
            <person name="Pangilinan J."/>
            <person name="LaButti K."/>
            <person name="Hainaut M."/>
            <person name="Henrissat B."/>
            <person name="Grigoriev I.V."/>
            <person name="Spatafora J.W."/>
            <person name="Aime M.C."/>
        </authorList>
    </citation>
    <scope>NUCLEOTIDE SEQUENCE [LARGE SCALE GENOMIC DNA]</scope>
    <source>
        <strain evidence="9 10">MCA 4658</strain>
    </source>
</reference>
<feature type="region of interest" description="Disordered" evidence="5">
    <location>
        <begin position="1480"/>
        <end position="1521"/>
    </location>
</feature>
<dbReference type="InterPro" id="IPR040007">
    <property type="entry name" value="Tho2"/>
</dbReference>
<feature type="compositionally biased region" description="Polar residues" evidence="5">
    <location>
        <begin position="1493"/>
        <end position="1507"/>
    </location>
</feature>
<evidence type="ECO:0000313" key="10">
    <source>
        <dbReference type="Proteomes" id="UP000245783"/>
    </source>
</evidence>
<accession>A0A316W112</accession>
<dbReference type="GO" id="GO:0000445">
    <property type="term" value="C:THO complex part of transcription export complex"/>
    <property type="evidence" value="ECO:0007669"/>
    <property type="project" value="TreeGrafter"/>
</dbReference>
<evidence type="ECO:0000256" key="5">
    <source>
        <dbReference type="SAM" id="MobiDB-lite"/>
    </source>
</evidence>
<dbReference type="GO" id="GO:0006397">
    <property type="term" value="P:mRNA processing"/>
    <property type="evidence" value="ECO:0007669"/>
    <property type="project" value="InterPro"/>
</dbReference>